<dbReference type="Gene3D" id="3.30.420.40">
    <property type="match status" value="2"/>
</dbReference>
<sequence>MRVILAIQEAHDSTAALMVNGEIVAAAQEERFSGLKCDYGYPEKSIKHCLQQAGIKASHIDDVVLCSQKWNPVLTKIKRNANFSVKDWVTEQNDYWKPKFYEDREVCYYDLYKDRADFVYDQTYPIDHLLKGFWDDEEMRQLVQIRKDIVAQKLGLPVSRISIVTHEDCHTFYSYFGSPMRGNVLALTTEGTGDYSNGTVSTFSETGRQEIAVDTENHLGHIYQYITLLLGMKPSHHEYKIMGLAPYANRKELERSLKVFETILKVEGLHIKFNEKPRDLYFHFLYSMQGHRFDGIAGALQQFLENLLTEWVQNCVSETGLKRIVFSGGVAQNIKACKKISELELVEDFFVCPAAGDPSLPIGACYYTMFNYVTKNNLDLGIIKPLDNIYLGPEYTKEEIDSVLREKGIYSKFKVSDDFDPRDIAKLLAAGKIIARCSGRMEFGLRALGNRSILANPSDHHIVRKINDAIKFRDFWMPFTPTILSERESDYIVNPKSLKSPFMTMAFESTALAQKELIAALHPADLTVRPQILLENRNPGYYSILKEFEKLTGIGGVLNTSFNLHGMPIVLGPEEAIFTFESSQLDGVLIGDRYIAR</sequence>
<dbReference type="PANTHER" id="PTHR34847">
    <property type="entry name" value="NODULATION PROTEIN U"/>
    <property type="match status" value="1"/>
</dbReference>
<dbReference type="CDD" id="cd24100">
    <property type="entry name" value="ASKHA_NBD_MJ1051-like_N"/>
    <property type="match status" value="1"/>
</dbReference>
<dbReference type="Pfam" id="PF16861">
    <property type="entry name" value="Carbam_trans_C"/>
    <property type="match status" value="1"/>
</dbReference>
<evidence type="ECO:0000256" key="1">
    <source>
        <dbReference type="ARBA" id="ARBA00006129"/>
    </source>
</evidence>
<name>A0ABV6YZ06_UNCC1</name>
<reference evidence="4 5" key="1">
    <citation type="submission" date="2024-09" db="EMBL/GenBank/DDBJ databases">
        <title>Laminarin stimulates single cell rates of sulfate reduction while oxygen inhibits transcriptomic activity in coastal marine sediment.</title>
        <authorList>
            <person name="Lindsay M."/>
            <person name="Orcutt B."/>
            <person name="Emerson D."/>
            <person name="Stepanauskas R."/>
            <person name="D'Angelo T."/>
        </authorList>
    </citation>
    <scope>NUCLEOTIDE SEQUENCE [LARGE SCALE GENOMIC DNA]</scope>
    <source>
        <strain evidence="4">SAG AM-311-K15</strain>
    </source>
</reference>
<dbReference type="EMBL" id="JBHPBY010000187">
    <property type="protein sequence ID" value="MFC1851423.1"/>
    <property type="molecule type" value="Genomic_DNA"/>
</dbReference>
<dbReference type="Proteomes" id="UP001594351">
    <property type="component" value="Unassembled WGS sequence"/>
</dbReference>
<keyword evidence="5" id="KW-1185">Reference proteome</keyword>
<dbReference type="InterPro" id="IPR038152">
    <property type="entry name" value="Carbam_trans_C_sf"/>
</dbReference>
<dbReference type="Gene3D" id="3.90.870.20">
    <property type="entry name" value="Carbamoyltransferase, C-terminal domain"/>
    <property type="match status" value="1"/>
</dbReference>
<gene>
    <name evidence="4" type="ORF">ACFL27_14595</name>
</gene>
<accession>A0ABV6YZ06</accession>
<protein>
    <submittedName>
        <fullName evidence="4">Carbamoyltransferase C-terminal domain-containing protein</fullName>
    </submittedName>
</protein>
<evidence type="ECO:0000259" key="2">
    <source>
        <dbReference type="Pfam" id="PF02543"/>
    </source>
</evidence>
<dbReference type="Pfam" id="PF02543">
    <property type="entry name" value="Carbam_trans_N"/>
    <property type="match status" value="1"/>
</dbReference>
<dbReference type="InterPro" id="IPR043129">
    <property type="entry name" value="ATPase_NBD"/>
</dbReference>
<feature type="domain" description="Carbamoyltransferase C-terminal" evidence="3">
    <location>
        <begin position="425"/>
        <end position="596"/>
    </location>
</feature>
<evidence type="ECO:0000313" key="4">
    <source>
        <dbReference type="EMBL" id="MFC1851423.1"/>
    </source>
</evidence>
<organism evidence="4 5">
    <name type="scientific">candidate division CSSED10-310 bacterium</name>
    <dbReference type="NCBI Taxonomy" id="2855610"/>
    <lineage>
        <taxon>Bacteria</taxon>
        <taxon>Bacteria division CSSED10-310</taxon>
    </lineage>
</organism>
<dbReference type="PANTHER" id="PTHR34847:SF1">
    <property type="entry name" value="NODULATION PROTEIN U"/>
    <property type="match status" value="1"/>
</dbReference>
<feature type="domain" description="Carbamoyltransferase" evidence="2">
    <location>
        <begin position="4"/>
        <end position="364"/>
    </location>
</feature>
<dbReference type="InterPro" id="IPR003696">
    <property type="entry name" value="Carbtransf_dom"/>
</dbReference>
<evidence type="ECO:0000313" key="5">
    <source>
        <dbReference type="Proteomes" id="UP001594351"/>
    </source>
</evidence>
<comment type="caution">
    <text evidence="4">The sequence shown here is derived from an EMBL/GenBank/DDBJ whole genome shotgun (WGS) entry which is preliminary data.</text>
</comment>
<evidence type="ECO:0000259" key="3">
    <source>
        <dbReference type="Pfam" id="PF16861"/>
    </source>
</evidence>
<dbReference type="InterPro" id="IPR051338">
    <property type="entry name" value="NodU/CmcH_Carbamoyltrnsfr"/>
</dbReference>
<dbReference type="SUPFAM" id="SSF53067">
    <property type="entry name" value="Actin-like ATPase domain"/>
    <property type="match status" value="1"/>
</dbReference>
<dbReference type="InterPro" id="IPR031730">
    <property type="entry name" value="Carbam_trans_C"/>
</dbReference>
<comment type="similarity">
    <text evidence="1">Belongs to the NodU/CmcH family.</text>
</comment>
<proteinExistence type="inferred from homology"/>